<comment type="caution">
    <text evidence="3">The sequence shown here is derived from an EMBL/GenBank/DDBJ whole genome shotgun (WGS) entry which is preliminary data.</text>
</comment>
<dbReference type="RefSeq" id="WP_184664676.1">
    <property type="nucleotide sequence ID" value="NZ_JACHHB010000011.1"/>
</dbReference>
<dbReference type="Proteomes" id="UP000551878">
    <property type="component" value="Unassembled WGS sequence"/>
</dbReference>
<keyword evidence="4" id="KW-1185">Reference proteome</keyword>
<evidence type="ECO:0000313" key="4">
    <source>
        <dbReference type="Proteomes" id="UP000551878"/>
    </source>
</evidence>
<proteinExistence type="predicted"/>
<organism evidence="3 4">
    <name type="scientific">Texcoconibacillus texcoconensis</name>
    <dbReference type="NCBI Taxonomy" id="1095777"/>
    <lineage>
        <taxon>Bacteria</taxon>
        <taxon>Bacillati</taxon>
        <taxon>Bacillota</taxon>
        <taxon>Bacilli</taxon>
        <taxon>Bacillales</taxon>
        <taxon>Bacillaceae</taxon>
        <taxon>Texcoconibacillus</taxon>
    </lineage>
</organism>
<dbReference type="SMART" id="SM00909">
    <property type="entry name" value="Germane"/>
    <property type="match status" value="1"/>
</dbReference>
<evidence type="ECO:0000259" key="2">
    <source>
        <dbReference type="SMART" id="SM00909"/>
    </source>
</evidence>
<reference evidence="3 4" key="1">
    <citation type="submission" date="2020-08" db="EMBL/GenBank/DDBJ databases">
        <title>Genomic Encyclopedia of Type Strains, Phase IV (KMG-IV): sequencing the most valuable type-strain genomes for metagenomic binning, comparative biology and taxonomic classification.</title>
        <authorList>
            <person name="Goeker M."/>
        </authorList>
    </citation>
    <scope>NUCLEOTIDE SEQUENCE [LARGE SCALE GENOMIC DNA]</scope>
    <source>
        <strain evidence="3 4">DSM 24696</strain>
    </source>
</reference>
<sequence>MKSMKGFITTLSFFMILTACGQGDLEEETTIEDGNESEEVNADNDEDNNQEDDQASETNEDELSEIENLIVYFADDELMDIYKMETGETVTDDEGGAKQALNLWIDDENEVATPEGYTTSLPEGVSVQSVSFEDDIAVVSFSEELLEGNFGSAPEVAITEQITMIMEQFGYEQTKILIDDEEVETLYGHIGLDEPIQADSQDDYDELEQ</sequence>
<dbReference type="PROSITE" id="PS51257">
    <property type="entry name" value="PROKAR_LIPOPROTEIN"/>
    <property type="match status" value="1"/>
</dbReference>
<dbReference type="EMBL" id="JACHHB010000011">
    <property type="protein sequence ID" value="MBB5174244.1"/>
    <property type="molecule type" value="Genomic_DNA"/>
</dbReference>
<evidence type="ECO:0000313" key="3">
    <source>
        <dbReference type="EMBL" id="MBB5174244.1"/>
    </source>
</evidence>
<evidence type="ECO:0000256" key="1">
    <source>
        <dbReference type="SAM" id="MobiDB-lite"/>
    </source>
</evidence>
<gene>
    <name evidence="3" type="ORF">HNQ41_002438</name>
</gene>
<name>A0A840QSA7_9BACI</name>
<dbReference type="InterPro" id="IPR019606">
    <property type="entry name" value="GerMN"/>
</dbReference>
<protein>
    <submittedName>
        <fullName evidence="3">Spore germination protein GerM</fullName>
    </submittedName>
</protein>
<feature type="region of interest" description="Disordered" evidence="1">
    <location>
        <begin position="28"/>
        <end position="62"/>
    </location>
</feature>
<dbReference type="Pfam" id="PF10646">
    <property type="entry name" value="Germane"/>
    <property type="match status" value="1"/>
</dbReference>
<feature type="domain" description="GerMN" evidence="2">
    <location>
        <begin position="97"/>
        <end position="187"/>
    </location>
</feature>
<dbReference type="AlphaFoldDB" id="A0A840QSA7"/>
<accession>A0A840QSA7</accession>